<feature type="transmembrane region" description="Helical" evidence="8">
    <location>
        <begin position="18"/>
        <end position="40"/>
    </location>
</feature>
<feature type="transmembrane region" description="Helical" evidence="8">
    <location>
        <begin position="485"/>
        <end position="510"/>
    </location>
</feature>
<evidence type="ECO:0000313" key="10">
    <source>
        <dbReference type="EMBL" id="ESR27375.1"/>
    </source>
</evidence>
<dbReference type="Gene3D" id="1.10.3720.10">
    <property type="entry name" value="MetI-like"/>
    <property type="match status" value="2"/>
</dbReference>
<keyword evidence="7 8" id="KW-0472">Membrane</keyword>
<evidence type="ECO:0000256" key="3">
    <source>
        <dbReference type="ARBA" id="ARBA00022475"/>
    </source>
</evidence>
<evidence type="ECO:0000313" key="11">
    <source>
        <dbReference type="Proteomes" id="UP000017819"/>
    </source>
</evidence>
<feature type="transmembrane region" description="Helical" evidence="8">
    <location>
        <begin position="441"/>
        <end position="465"/>
    </location>
</feature>
<protein>
    <submittedName>
        <fullName evidence="10">Ferric iron ABC transporter, permease protein</fullName>
    </submittedName>
</protein>
<feature type="transmembrane region" description="Helical" evidence="8">
    <location>
        <begin position="517"/>
        <end position="536"/>
    </location>
</feature>
<feature type="domain" description="ABC transmembrane type-1" evidence="9">
    <location>
        <begin position="369"/>
        <end position="561"/>
    </location>
</feature>
<dbReference type="eggNOG" id="COG1178">
    <property type="taxonomic scope" value="Bacteria"/>
</dbReference>
<keyword evidence="3" id="KW-1003">Cell membrane</keyword>
<dbReference type="PROSITE" id="PS50928">
    <property type="entry name" value="ABC_TM1"/>
    <property type="match status" value="2"/>
</dbReference>
<accession>V4RWK5</accession>
<dbReference type="InterPro" id="IPR035906">
    <property type="entry name" value="MetI-like_sf"/>
</dbReference>
<keyword evidence="4" id="KW-0997">Cell inner membrane</keyword>
<feature type="transmembrane region" description="Helical" evidence="8">
    <location>
        <begin position="112"/>
        <end position="131"/>
    </location>
</feature>
<dbReference type="CDD" id="cd06261">
    <property type="entry name" value="TM_PBP2"/>
    <property type="match status" value="2"/>
</dbReference>
<keyword evidence="2 8" id="KW-0813">Transport</keyword>
<proteinExistence type="inferred from homology"/>
<dbReference type="SUPFAM" id="SSF161098">
    <property type="entry name" value="MetI-like"/>
    <property type="match status" value="2"/>
</dbReference>
<evidence type="ECO:0000256" key="2">
    <source>
        <dbReference type="ARBA" id="ARBA00022448"/>
    </source>
</evidence>
<comment type="similarity">
    <text evidence="8">Belongs to the binding-protein-dependent transport system permease family.</text>
</comment>
<dbReference type="GO" id="GO:0055085">
    <property type="term" value="P:transmembrane transport"/>
    <property type="evidence" value="ECO:0007669"/>
    <property type="project" value="InterPro"/>
</dbReference>
<evidence type="ECO:0000259" key="9">
    <source>
        <dbReference type="PROSITE" id="PS50928"/>
    </source>
</evidence>
<evidence type="ECO:0000256" key="1">
    <source>
        <dbReference type="ARBA" id="ARBA00004429"/>
    </source>
</evidence>
<comment type="caution">
    <text evidence="10">The sequence shown here is derived from an EMBL/GenBank/DDBJ whole genome shotgun (WGS) entry which is preliminary data.</text>
</comment>
<keyword evidence="11" id="KW-1185">Reference proteome</keyword>
<feature type="transmembrane region" description="Helical" evidence="8">
    <location>
        <begin position="260"/>
        <end position="280"/>
    </location>
</feature>
<evidence type="ECO:0000256" key="4">
    <source>
        <dbReference type="ARBA" id="ARBA00022519"/>
    </source>
</evidence>
<keyword evidence="6 8" id="KW-1133">Transmembrane helix</keyword>
<evidence type="ECO:0000256" key="7">
    <source>
        <dbReference type="ARBA" id="ARBA00023136"/>
    </source>
</evidence>
<dbReference type="PANTHER" id="PTHR43357">
    <property type="entry name" value="INNER MEMBRANE ABC TRANSPORTER PERMEASE PROTEIN YDCV"/>
    <property type="match status" value="1"/>
</dbReference>
<feature type="transmembrane region" description="Helical" evidence="8">
    <location>
        <begin position="151"/>
        <end position="173"/>
    </location>
</feature>
<keyword evidence="5 8" id="KW-0812">Transmembrane</keyword>
<feature type="domain" description="ABC transmembrane type-1" evidence="9">
    <location>
        <begin position="73"/>
        <end position="281"/>
    </location>
</feature>
<feature type="transmembrane region" description="Helical" evidence="8">
    <location>
        <begin position="372"/>
        <end position="394"/>
    </location>
</feature>
<reference evidence="10 11" key="1">
    <citation type="journal article" date="2014" name="Genome Announc.">
        <title>Draft Genome Sequence of Lutibaculum baratangense Strain AMV1T, Isolated from a Mud Volcano in Andamans, India.</title>
        <authorList>
            <person name="Singh A."/>
            <person name="Sreenivas A."/>
            <person name="Sathyanarayana Reddy G."/>
            <person name="Pinnaka A.K."/>
            <person name="Shivaji S."/>
        </authorList>
    </citation>
    <scope>NUCLEOTIDE SEQUENCE [LARGE SCALE GENOMIC DNA]</scope>
    <source>
        <strain evidence="10 11">AMV1</strain>
    </source>
</reference>
<dbReference type="AlphaFoldDB" id="V4RWK5"/>
<dbReference type="Proteomes" id="UP000017819">
    <property type="component" value="Unassembled WGS sequence"/>
</dbReference>
<dbReference type="GO" id="GO:0005886">
    <property type="term" value="C:plasma membrane"/>
    <property type="evidence" value="ECO:0007669"/>
    <property type="project" value="UniProtKB-SubCell"/>
</dbReference>
<feature type="transmembrane region" description="Helical" evidence="8">
    <location>
        <begin position="340"/>
        <end position="360"/>
    </location>
</feature>
<evidence type="ECO:0000256" key="8">
    <source>
        <dbReference type="RuleBase" id="RU363032"/>
    </source>
</evidence>
<comment type="subcellular location">
    <subcellularLocation>
        <location evidence="1">Cell inner membrane</location>
        <topology evidence="1">Multi-pass membrane protein</topology>
    </subcellularLocation>
    <subcellularLocation>
        <location evidence="8">Cell membrane</location>
        <topology evidence="8">Multi-pass membrane protein</topology>
    </subcellularLocation>
</comment>
<gene>
    <name evidence="10" type="ORF">N177_0129</name>
</gene>
<dbReference type="PANTHER" id="PTHR43357:SF4">
    <property type="entry name" value="INNER MEMBRANE ABC TRANSPORTER PERMEASE PROTEIN YDCV"/>
    <property type="match status" value="1"/>
</dbReference>
<name>V4RWK5_9HYPH</name>
<dbReference type="STRING" id="631454.N177_0129"/>
<dbReference type="InterPro" id="IPR000515">
    <property type="entry name" value="MetI-like"/>
</dbReference>
<feature type="transmembrane region" description="Helical" evidence="8">
    <location>
        <begin position="69"/>
        <end position="100"/>
    </location>
</feature>
<feature type="transmembrane region" description="Helical" evidence="8">
    <location>
        <begin position="414"/>
        <end position="434"/>
    </location>
</feature>
<evidence type="ECO:0000256" key="6">
    <source>
        <dbReference type="ARBA" id="ARBA00022989"/>
    </source>
</evidence>
<feature type="transmembrane region" description="Helical" evidence="8">
    <location>
        <begin position="311"/>
        <end position="334"/>
    </location>
</feature>
<dbReference type="Pfam" id="PF00528">
    <property type="entry name" value="BPD_transp_1"/>
    <property type="match status" value="2"/>
</dbReference>
<evidence type="ECO:0000256" key="5">
    <source>
        <dbReference type="ARBA" id="ARBA00022692"/>
    </source>
</evidence>
<dbReference type="RefSeq" id="WP_023430287.1">
    <property type="nucleotide sequence ID" value="NZ_AWXZ01000006.1"/>
</dbReference>
<dbReference type="EMBL" id="AWXZ01000006">
    <property type="protein sequence ID" value="ESR27375.1"/>
    <property type="molecule type" value="Genomic_DNA"/>
</dbReference>
<dbReference type="PATRIC" id="fig|631454.5.peg.128"/>
<feature type="transmembrane region" description="Helical" evidence="8">
    <location>
        <begin position="218"/>
        <end position="240"/>
    </location>
</feature>
<organism evidence="10 11">
    <name type="scientific">Lutibaculum baratangense AMV1</name>
    <dbReference type="NCBI Taxonomy" id="631454"/>
    <lineage>
        <taxon>Bacteria</taxon>
        <taxon>Pseudomonadati</taxon>
        <taxon>Pseudomonadota</taxon>
        <taxon>Alphaproteobacteria</taxon>
        <taxon>Hyphomicrobiales</taxon>
        <taxon>Tepidamorphaceae</taxon>
        <taxon>Lutibaculum</taxon>
    </lineage>
</organism>
<sequence length="571" mass="61630">MSLTAEPIGKPALDPSRWVMWGVAILTTVLVIGPIAPIVAQAFLDRPLYDDEATLTLANFVRLVTEQGIGIVAFNTIVFAVITTVVAQLFGAAAAIVIGRTNVPGRKWMGELLVWPLFVSHLVIAFGWFTMYGPSGYLTLMMRSLTGVTPWNLYTLTGMGIVAGLSQAPLAYLMCLGAVTKADAQLEDAARTVGAGPFRALWSVTVPMMRPAIIYSGVLNFVVGIEMLSIPLLFGAPAGIQTITSFLYEEGIQAAVRPDYGIVGAAALILLLVVAGLVWLQGALMTGSGRFITVRGKASRPSTIDLGPWRWIAFTGLFAYVFFTIVVVFAGIFLRASVTFLTPLVPFWNLFTADHFWLILDNSSYLRSITNSIVVSLIGGVAGTALVVIITLIARRSEFVFGRALEYVALFPRSLPGIIAGLGFFYAVIWVPGLDAVRGTIWVLIVAFMVRYIPVGFGAIAPALAQIGDELDRGARVSGANWWTTVTRIVLPLLKPALFSCFALLFIHFFKEYVTAVFLYQPGSEIIGTTMLQLWAQGDNGPVSALATIQVVITAIFVFVARRALGAKIYG</sequence>
<feature type="transmembrane region" description="Helical" evidence="8">
    <location>
        <begin position="542"/>
        <end position="561"/>
    </location>
</feature>